<sequence length="182" mass="21513">MNKRKYLTEMEIKKIINEAYKGANPERDRCLIWMCFIHGCRVSEIRHWRLSDLDLHNHSIYVKRLKNGFSTTHPLFSSEMTFIREWLSVRKNYRNSDSDWLFLSQKGTPLSRQRIHVLISHYSQSAGLRIAAHPHMLRHACGFSLADKGMDTRLIQDYLGHRNIQHTVLYTASNAARFKNIW</sequence>
<comment type="similarity">
    <text evidence="1">Belongs to the 'phage' integrase family.</text>
</comment>
<keyword evidence="5" id="KW-0804">Transcription</keyword>
<keyword evidence="2" id="KW-1029">Fimbrium biogenesis</keyword>
<evidence type="ECO:0000256" key="6">
    <source>
        <dbReference type="ARBA" id="ARBA00023172"/>
    </source>
</evidence>
<dbReference type="KEGG" id="kox:KOX_22300"/>
<dbReference type="GO" id="GO:0006310">
    <property type="term" value="P:DNA recombination"/>
    <property type="evidence" value="ECO:0007669"/>
    <property type="project" value="UniProtKB-KW"/>
</dbReference>
<dbReference type="InterPro" id="IPR013762">
    <property type="entry name" value="Integrase-like_cat_sf"/>
</dbReference>
<dbReference type="AlphaFoldDB" id="A0A0H3HCK1"/>
<evidence type="ECO:0000313" key="9">
    <source>
        <dbReference type="Proteomes" id="UP000007843"/>
    </source>
</evidence>
<keyword evidence="3" id="KW-0229">DNA integration</keyword>
<dbReference type="GO" id="GO:0015074">
    <property type="term" value="P:DNA integration"/>
    <property type="evidence" value="ECO:0007669"/>
    <property type="project" value="UniProtKB-KW"/>
</dbReference>
<dbReference type="Gene3D" id="1.10.443.10">
    <property type="entry name" value="Intergrase catalytic core"/>
    <property type="match status" value="1"/>
</dbReference>
<protein>
    <submittedName>
        <fullName evidence="8">Integrase family protein</fullName>
    </submittedName>
</protein>
<dbReference type="InterPro" id="IPR011010">
    <property type="entry name" value="DNA_brk_join_enz"/>
</dbReference>
<evidence type="ECO:0000313" key="8">
    <source>
        <dbReference type="EMBL" id="AEX06180.1"/>
    </source>
</evidence>
<dbReference type="EMBL" id="CP003218">
    <property type="protein sequence ID" value="AEX06180.1"/>
    <property type="molecule type" value="Genomic_DNA"/>
</dbReference>
<name>A0A0H3HCK1_KLEM8</name>
<gene>
    <name evidence="8" type="ordered locus">KOX_22300</name>
</gene>
<dbReference type="InterPro" id="IPR050090">
    <property type="entry name" value="Tyrosine_recombinase_XerCD"/>
</dbReference>
<reference evidence="8 9" key="1">
    <citation type="journal article" date="2012" name="J. Bacteriol.">
        <title>Complete genome sequence of Klebsiella oxytoca KCTC 1686, used in production of 2,3-butanediol.</title>
        <authorList>
            <person name="Shin S.H."/>
            <person name="Kim S."/>
            <person name="Kim J.Y."/>
            <person name="Lee S."/>
            <person name="Um Y."/>
            <person name="Oh M.K."/>
            <person name="Kim Y.R."/>
            <person name="Lee J."/>
            <person name="Yang K.S."/>
        </authorList>
    </citation>
    <scope>NUCLEOTIDE SEQUENCE [LARGE SCALE GENOMIC DNA]</scope>
    <source>
        <strain evidence="9">ATCC 8724 / DSM 4798 / JCM 20051 / NBRC 3318 / NRRL B-199 / KCTC 1686</strain>
    </source>
</reference>
<dbReference type="SUPFAM" id="SSF56349">
    <property type="entry name" value="DNA breaking-rejoining enzymes"/>
    <property type="match status" value="1"/>
</dbReference>
<dbReference type="PROSITE" id="PS51898">
    <property type="entry name" value="TYR_RECOMBINASE"/>
    <property type="match status" value="1"/>
</dbReference>
<dbReference type="RefSeq" id="WP_014229630.1">
    <property type="nucleotide sequence ID" value="NC_016612.1"/>
</dbReference>
<accession>A0A0H3HCK1</accession>
<dbReference type="NCBIfam" id="NF007370">
    <property type="entry name" value="PRK09870.1"/>
    <property type="match status" value="1"/>
</dbReference>
<dbReference type="PANTHER" id="PTHR30349">
    <property type="entry name" value="PHAGE INTEGRASE-RELATED"/>
    <property type="match status" value="1"/>
</dbReference>
<evidence type="ECO:0000256" key="2">
    <source>
        <dbReference type="ARBA" id="ARBA00022558"/>
    </source>
</evidence>
<dbReference type="HOGENOM" id="CLU_027562_39_0_6"/>
<evidence type="ECO:0000256" key="5">
    <source>
        <dbReference type="ARBA" id="ARBA00023163"/>
    </source>
</evidence>
<feature type="domain" description="Tyr recombinase" evidence="7">
    <location>
        <begin position="2"/>
        <end position="182"/>
    </location>
</feature>
<evidence type="ECO:0000259" key="7">
    <source>
        <dbReference type="PROSITE" id="PS51898"/>
    </source>
</evidence>
<dbReference type="GO" id="GO:0003677">
    <property type="term" value="F:DNA binding"/>
    <property type="evidence" value="ECO:0007669"/>
    <property type="project" value="InterPro"/>
</dbReference>
<keyword evidence="4" id="KW-0805">Transcription regulation</keyword>
<keyword evidence="6" id="KW-0233">DNA recombination</keyword>
<dbReference type="Pfam" id="PF00589">
    <property type="entry name" value="Phage_integrase"/>
    <property type="match status" value="1"/>
</dbReference>
<dbReference type="Proteomes" id="UP000007843">
    <property type="component" value="Chromosome"/>
</dbReference>
<evidence type="ECO:0000256" key="4">
    <source>
        <dbReference type="ARBA" id="ARBA00023015"/>
    </source>
</evidence>
<proteinExistence type="inferred from homology"/>
<evidence type="ECO:0000256" key="3">
    <source>
        <dbReference type="ARBA" id="ARBA00022908"/>
    </source>
</evidence>
<dbReference type="PANTHER" id="PTHR30349:SF62">
    <property type="entry name" value="TYPE 1 FIMBRIAE REGULATORY PROTEIN FIMB-RELATED"/>
    <property type="match status" value="1"/>
</dbReference>
<dbReference type="InterPro" id="IPR002104">
    <property type="entry name" value="Integrase_catalytic"/>
</dbReference>
<organism evidence="8 9">
    <name type="scientific">Klebsiella michiganensis (strain ATCC 8724 / DSM 4798 / JCM 20051 / NBRC 3318 / NRRL B-199 / KCTC 1686 / BUCSAV 143 / CCM 1901)</name>
    <dbReference type="NCBI Taxonomy" id="1006551"/>
    <lineage>
        <taxon>Bacteria</taxon>
        <taxon>Pseudomonadati</taxon>
        <taxon>Pseudomonadota</taxon>
        <taxon>Gammaproteobacteria</taxon>
        <taxon>Enterobacterales</taxon>
        <taxon>Enterobacteriaceae</taxon>
        <taxon>Klebsiella/Raoultella group</taxon>
        <taxon>Klebsiella</taxon>
    </lineage>
</organism>
<evidence type="ECO:0000256" key="1">
    <source>
        <dbReference type="ARBA" id="ARBA00008857"/>
    </source>
</evidence>